<feature type="domain" description="Aminotransferase class V" evidence="9">
    <location>
        <begin position="29"/>
        <end position="412"/>
    </location>
</feature>
<evidence type="ECO:0000313" key="11">
    <source>
        <dbReference type="Proteomes" id="UP000529310"/>
    </source>
</evidence>
<evidence type="ECO:0000313" key="10">
    <source>
        <dbReference type="EMBL" id="MBB2977112.1"/>
    </source>
</evidence>
<dbReference type="EC" id="2.8.1.7" evidence="3 8"/>
<comment type="cofactor">
    <cofactor evidence="1 7">
        <name>pyridoxal 5'-phosphate</name>
        <dbReference type="ChEBI" id="CHEBI:597326"/>
    </cofactor>
</comment>
<dbReference type="Gene3D" id="3.90.1150.10">
    <property type="entry name" value="Aspartate Aminotransferase, domain 1"/>
    <property type="match status" value="1"/>
</dbReference>
<dbReference type="InterPro" id="IPR015422">
    <property type="entry name" value="PyrdxlP-dep_Trfase_small"/>
</dbReference>
<evidence type="ECO:0000256" key="7">
    <source>
        <dbReference type="RuleBase" id="RU004504"/>
    </source>
</evidence>
<evidence type="ECO:0000256" key="6">
    <source>
        <dbReference type="ARBA" id="ARBA00050776"/>
    </source>
</evidence>
<dbReference type="GO" id="GO:0006534">
    <property type="term" value="P:cysteine metabolic process"/>
    <property type="evidence" value="ECO:0007669"/>
    <property type="project" value="UniProtKB-UniRule"/>
</dbReference>
<dbReference type="InterPro" id="IPR010970">
    <property type="entry name" value="Cys_dSase_SufS"/>
</dbReference>
<comment type="function">
    <text evidence="8">Catalyzes the removal of elemental sulfur and selenium atoms from L-cysteine, L-cystine, L-selenocysteine, and L-selenocystine to produce L-alanine.</text>
</comment>
<evidence type="ECO:0000256" key="4">
    <source>
        <dbReference type="ARBA" id="ARBA00022679"/>
    </source>
</evidence>
<accession>A0A7W4V5B5</accession>
<dbReference type="SUPFAM" id="SSF53383">
    <property type="entry name" value="PLP-dependent transferases"/>
    <property type="match status" value="1"/>
</dbReference>
<dbReference type="GO" id="GO:0031071">
    <property type="term" value="F:cysteine desulfurase activity"/>
    <property type="evidence" value="ECO:0007669"/>
    <property type="project" value="UniProtKB-UniRule"/>
</dbReference>
<dbReference type="EMBL" id="JACHWQ010000012">
    <property type="protein sequence ID" value="MBB2977112.1"/>
    <property type="molecule type" value="Genomic_DNA"/>
</dbReference>
<dbReference type="Pfam" id="PF00266">
    <property type="entry name" value="Aminotran_5"/>
    <property type="match status" value="1"/>
</dbReference>
<keyword evidence="4 8" id="KW-0808">Transferase</keyword>
<dbReference type="GO" id="GO:0016829">
    <property type="term" value="F:lyase activity"/>
    <property type="evidence" value="ECO:0007669"/>
    <property type="project" value="UniProtKB-KW"/>
</dbReference>
<dbReference type="InterPro" id="IPR015421">
    <property type="entry name" value="PyrdxlP-dep_Trfase_major"/>
</dbReference>
<reference evidence="10 11" key="1">
    <citation type="submission" date="2020-08" db="EMBL/GenBank/DDBJ databases">
        <title>Sequencing the genomes of 1000 actinobacteria strains.</title>
        <authorList>
            <person name="Klenk H.-P."/>
        </authorList>
    </citation>
    <scope>NUCLEOTIDE SEQUENCE [LARGE SCALE GENOMIC DNA]</scope>
    <source>
        <strain evidence="10 11">DSM 27099</strain>
    </source>
</reference>
<dbReference type="CDD" id="cd06453">
    <property type="entry name" value="SufS_like"/>
    <property type="match status" value="1"/>
</dbReference>
<organism evidence="10 11">
    <name type="scientific">Microbacterium endophyticum</name>
    <dbReference type="NCBI Taxonomy" id="1526412"/>
    <lineage>
        <taxon>Bacteria</taxon>
        <taxon>Bacillati</taxon>
        <taxon>Actinomycetota</taxon>
        <taxon>Actinomycetes</taxon>
        <taxon>Micrococcales</taxon>
        <taxon>Microbacteriaceae</taxon>
        <taxon>Microbacterium</taxon>
    </lineage>
</organism>
<evidence type="ECO:0000256" key="1">
    <source>
        <dbReference type="ARBA" id="ARBA00001933"/>
    </source>
</evidence>
<evidence type="ECO:0000256" key="2">
    <source>
        <dbReference type="ARBA" id="ARBA00010447"/>
    </source>
</evidence>
<comment type="caution">
    <text evidence="10">The sequence shown here is derived from an EMBL/GenBank/DDBJ whole genome shotgun (WGS) entry which is preliminary data.</text>
</comment>
<dbReference type="InterPro" id="IPR015424">
    <property type="entry name" value="PyrdxlP-dep_Trfase"/>
</dbReference>
<dbReference type="NCBIfam" id="TIGR01979">
    <property type="entry name" value="sufS"/>
    <property type="match status" value="1"/>
</dbReference>
<dbReference type="PANTHER" id="PTHR43586">
    <property type="entry name" value="CYSTEINE DESULFURASE"/>
    <property type="match status" value="1"/>
</dbReference>
<sequence>MNSLPALDAGALRADFPILAQSVGGQRLVYLDSAATSQKPQTVIDTEIAFLTQTNAAVHRGAHTLAAEATVLFEDARERVAAFVGADEEQLVWTSGATAGINLIAYAVGNATAGRGGAAARRFALAPGDEIVVTEAEHHANLIPWQELAARTGAVLRHIPVHDDGTLALDAAASLIGARTKIVAFPHISNVLGIVNPVAELVTLAQSVGALTVLDACQSAPHVPLDLPALGVDLAVFSGHKMLGPYGIGGLYGRAEVLDALPPFLTGGSMITTVSLNSADYLPAPQRFEAGTQPVSQAIALAAAVEYLDTVGMAAVHAHERVLERRMREGLRRIDGIRLLGDAPDGVDRVALSAFEVQGVHAHDVGQFLDARGVAVRVGHHCAQPLHRRFGMTASVRASASLYNTEEDIDMLLDAVSGVRSFFGAGS</sequence>
<dbReference type="GO" id="GO:0030170">
    <property type="term" value="F:pyridoxal phosphate binding"/>
    <property type="evidence" value="ECO:0007669"/>
    <property type="project" value="UniProtKB-UniRule"/>
</dbReference>
<dbReference type="AlphaFoldDB" id="A0A7W4V5B5"/>
<dbReference type="PROSITE" id="PS00595">
    <property type="entry name" value="AA_TRANSFER_CLASS_5"/>
    <property type="match status" value="1"/>
</dbReference>
<gene>
    <name evidence="10" type="ORF">FHX49_002709</name>
</gene>
<keyword evidence="11" id="KW-1185">Reference proteome</keyword>
<evidence type="ECO:0000259" key="9">
    <source>
        <dbReference type="Pfam" id="PF00266"/>
    </source>
</evidence>
<comment type="similarity">
    <text evidence="2 8">Belongs to the class-V pyridoxal-phosphate-dependent aminotransferase family. Csd subfamily.</text>
</comment>
<protein>
    <recommendedName>
        <fullName evidence="3 8">Cysteine desulfurase</fullName>
        <ecNumber evidence="3 8">2.8.1.7</ecNumber>
    </recommendedName>
</protein>
<evidence type="ECO:0000256" key="8">
    <source>
        <dbReference type="RuleBase" id="RU004506"/>
    </source>
</evidence>
<dbReference type="InterPro" id="IPR020578">
    <property type="entry name" value="Aminotrans_V_PyrdxlP_BS"/>
</dbReference>
<dbReference type="RefSeq" id="WP_165140674.1">
    <property type="nucleotide sequence ID" value="NZ_CP049255.1"/>
</dbReference>
<keyword evidence="5 8" id="KW-0663">Pyridoxal phosphate</keyword>
<name>A0A7W4V5B5_9MICO</name>
<dbReference type="Gene3D" id="3.40.640.10">
    <property type="entry name" value="Type I PLP-dependent aspartate aminotransferase-like (Major domain)"/>
    <property type="match status" value="1"/>
</dbReference>
<dbReference type="PANTHER" id="PTHR43586:SF8">
    <property type="entry name" value="CYSTEINE DESULFURASE 1, CHLOROPLASTIC"/>
    <property type="match status" value="1"/>
</dbReference>
<keyword evidence="10" id="KW-0456">Lyase</keyword>
<evidence type="ECO:0000256" key="5">
    <source>
        <dbReference type="ARBA" id="ARBA00022898"/>
    </source>
</evidence>
<dbReference type="Proteomes" id="UP000529310">
    <property type="component" value="Unassembled WGS sequence"/>
</dbReference>
<evidence type="ECO:0000256" key="3">
    <source>
        <dbReference type="ARBA" id="ARBA00012239"/>
    </source>
</evidence>
<dbReference type="InterPro" id="IPR000192">
    <property type="entry name" value="Aminotrans_V_dom"/>
</dbReference>
<proteinExistence type="inferred from homology"/>
<comment type="catalytic activity">
    <reaction evidence="6 8">
        <text>(sulfur carrier)-H + L-cysteine = (sulfur carrier)-SH + L-alanine</text>
        <dbReference type="Rhea" id="RHEA:43892"/>
        <dbReference type="Rhea" id="RHEA-COMP:14737"/>
        <dbReference type="Rhea" id="RHEA-COMP:14739"/>
        <dbReference type="ChEBI" id="CHEBI:29917"/>
        <dbReference type="ChEBI" id="CHEBI:35235"/>
        <dbReference type="ChEBI" id="CHEBI:57972"/>
        <dbReference type="ChEBI" id="CHEBI:64428"/>
        <dbReference type="EC" id="2.8.1.7"/>
    </reaction>
</comment>